<keyword evidence="1" id="KW-0131">Cell cycle</keyword>
<dbReference type="Gene3D" id="1.25.10.10">
    <property type="entry name" value="Leucine-rich Repeat Variant"/>
    <property type="match status" value="1"/>
</dbReference>
<keyword evidence="1" id="KW-0677">Repeat</keyword>
<organism evidence="4 5">
    <name type="scientific">Thyridium curvatum</name>
    <dbReference type="NCBI Taxonomy" id="1093900"/>
    <lineage>
        <taxon>Eukaryota</taxon>
        <taxon>Fungi</taxon>
        <taxon>Dikarya</taxon>
        <taxon>Ascomycota</taxon>
        <taxon>Pezizomycotina</taxon>
        <taxon>Sordariomycetes</taxon>
        <taxon>Sordariomycetidae</taxon>
        <taxon>Thyridiales</taxon>
        <taxon>Thyridiaceae</taxon>
        <taxon>Thyridium</taxon>
    </lineage>
</organism>
<dbReference type="SUPFAM" id="SSF48371">
    <property type="entry name" value="ARM repeat"/>
    <property type="match status" value="1"/>
</dbReference>
<name>A0A507AW68_9PEZI</name>
<feature type="compositionally biased region" description="Low complexity" evidence="2">
    <location>
        <begin position="190"/>
        <end position="201"/>
    </location>
</feature>
<proteinExistence type="inferred from homology"/>
<keyword evidence="1" id="KW-0539">Nucleus</keyword>
<dbReference type="CDD" id="cd23958">
    <property type="entry name" value="SCC2"/>
    <property type="match status" value="1"/>
</dbReference>
<reference evidence="4 5" key="1">
    <citation type="submission" date="2019-06" db="EMBL/GenBank/DDBJ databases">
        <title>Draft genome sequence of the filamentous fungus Phialemoniopsis curvata isolated from diesel fuel.</title>
        <authorList>
            <person name="Varaljay V.A."/>
            <person name="Lyon W.J."/>
            <person name="Crouch A.L."/>
            <person name="Drake C.E."/>
            <person name="Hollomon J.M."/>
            <person name="Nadeau L.J."/>
            <person name="Nunn H.S."/>
            <person name="Stevenson B.S."/>
            <person name="Bojanowski C.L."/>
            <person name="Crookes-Goodson W.J."/>
        </authorList>
    </citation>
    <scope>NUCLEOTIDE SEQUENCE [LARGE SCALE GENOMIC DNA]</scope>
    <source>
        <strain evidence="4 5">D216</strain>
    </source>
</reference>
<feature type="compositionally biased region" description="Basic residues" evidence="2">
    <location>
        <begin position="1795"/>
        <end position="1826"/>
    </location>
</feature>
<dbReference type="GO" id="GO:0010468">
    <property type="term" value="P:regulation of gene expression"/>
    <property type="evidence" value="ECO:0007669"/>
    <property type="project" value="InterPro"/>
</dbReference>
<evidence type="ECO:0000256" key="2">
    <source>
        <dbReference type="SAM" id="MobiDB-lite"/>
    </source>
</evidence>
<keyword evidence="5" id="KW-1185">Reference proteome</keyword>
<dbReference type="GO" id="GO:0071169">
    <property type="term" value="P:establishment of protein localization to chromatin"/>
    <property type="evidence" value="ECO:0007669"/>
    <property type="project" value="TreeGrafter"/>
</dbReference>
<evidence type="ECO:0000259" key="3">
    <source>
        <dbReference type="Pfam" id="PF12830"/>
    </source>
</evidence>
<dbReference type="InterPro" id="IPR011989">
    <property type="entry name" value="ARM-like"/>
</dbReference>
<comment type="caution">
    <text evidence="4">The sequence shown here is derived from an EMBL/GenBank/DDBJ whole genome shotgun (WGS) entry which is preliminary data.</text>
</comment>
<feature type="domain" description="Sister chromatid cohesion C-terminal" evidence="3">
    <location>
        <begin position="1445"/>
        <end position="1631"/>
    </location>
</feature>
<gene>
    <name evidence="4" type="ORF">E0L32_004845</name>
</gene>
<comment type="similarity">
    <text evidence="1">Belongs to the SCC2/Nipped-B family.</text>
</comment>
<dbReference type="GO" id="GO:0034087">
    <property type="term" value="P:establishment of mitotic sister chromatid cohesion"/>
    <property type="evidence" value="ECO:0007669"/>
    <property type="project" value="TreeGrafter"/>
</dbReference>
<protein>
    <recommendedName>
        <fullName evidence="1">Sister chromatid cohesion protein</fullName>
    </recommendedName>
</protein>
<evidence type="ECO:0000256" key="1">
    <source>
        <dbReference type="RuleBase" id="RU364107"/>
    </source>
</evidence>
<feature type="compositionally biased region" description="Polar residues" evidence="2">
    <location>
        <begin position="158"/>
        <end position="169"/>
    </location>
</feature>
<dbReference type="EMBL" id="SKBQ01000024">
    <property type="protein sequence ID" value="TPX15015.1"/>
    <property type="molecule type" value="Genomic_DNA"/>
</dbReference>
<dbReference type="InParanoid" id="A0A507AW68"/>
<evidence type="ECO:0000313" key="5">
    <source>
        <dbReference type="Proteomes" id="UP000319257"/>
    </source>
</evidence>
<feature type="compositionally biased region" description="Acidic residues" evidence="2">
    <location>
        <begin position="1830"/>
        <end position="1844"/>
    </location>
</feature>
<dbReference type="Proteomes" id="UP000319257">
    <property type="component" value="Unassembled WGS sequence"/>
</dbReference>
<dbReference type="GO" id="GO:0140588">
    <property type="term" value="P:chromatin looping"/>
    <property type="evidence" value="ECO:0007669"/>
    <property type="project" value="InterPro"/>
</dbReference>
<dbReference type="InterPro" id="IPR033031">
    <property type="entry name" value="Scc2/Nipped-B"/>
</dbReference>
<dbReference type="GO" id="GO:0061775">
    <property type="term" value="F:cohesin loader activity"/>
    <property type="evidence" value="ECO:0007669"/>
    <property type="project" value="InterPro"/>
</dbReference>
<dbReference type="GeneID" id="41972292"/>
<dbReference type="PANTHER" id="PTHR21704:SF18">
    <property type="entry name" value="NIPPED-B-LIKE PROTEIN"/>
    <property type="match status" value="1"/>
</dbReference>
<dbReference type="InterPro" id="IPR024986">
    <property type="entry name" value="Nipped-B_C"/>
</dbReference>
<dbReference type="GO" id="GO:0090694">
    <property type="term" value="C:Scc2-Scc4 cohesin loading complex"/>
    <property type="evidence" value="ECO:0007669"/>
    <property type="project" value="TreeGrafter"/>
</dbReference>
<dbReference type="FunCoup" id="A0A507AW68">
    <property type="interactions" value="217"/>
</dbReference>
<evidence type="ECO:0000313" key="4">
    <source>
        <dbReference type="EMBL" id="TPX15015.1"/>
    </source>
</evidence>
<accession>A0A507AW68</accession>
<feature type="region of interest" description="Disordered" evidence="2">
    <location>
        <begin position="153"/>
        <end position="201"/>
    </location>
</feature>
<dbReference type="PANTHER" id="PTHR21704">
    <property type="entry name" value="NIPPED-B-LIKE PROTEIN DELANGIN SCC2-RELATED"/>
    <property type="match status" value="1"/>
</dbReference>
<sequence>MAHSRPAGQNGLPNGQASSAGSRAQSQKFSRPFTLQEALPYSPFTSIIPFESDIIPTPAIGSALPAHDISDAVPRQDYDALNQEAEASSTTSKKLEQSLEQVQQLLHPNKLTQYTFRHTPITSTQEAPTPNLAAGLPSFAKMVYTRASVAFRYPTPETPGQTSPNGQTTPKPRAKPKSPAARKSDPPRAAPANAATNKQAQAYNSANFEIIIPTKSETEAVNPNFGINPQVLEVPAKPKIEDTKIEPEALLSIPDVAAPNVAPAASQSNFTIELSAPVDFNKEEYQVVPDSPEAPENLSRRRHQNGYAEEQDAYGASLDQRQRADTAYQDMRRLFQEIFEAEQNLSGQANSSRLVVLTNDQESTLSAAASQKAHSAIKKAIDMGCFTAAPLDDLLHMQRLSEGSLRHAESLDVRIDESWGETELASWVQQLPEIDAGLKAARMALRLMGGGREDRQLYSEDLIQTALNLFKNVMDGIIVPVAEMRPVGPTEQVFRGLSSHKKLIVPIFTTCERLFSLLGTLVASIDLSETVINTLEFAASRLMFVENAHTERESLIGVQKFDVLRSVAMDMLSQIFLMNPVQRQGIFDDILTSLEKLPVGRLSARQFKLADGKSIQAVSALIMRLVQASSSKVDDGKARSRTRALQAVDEDGNAVEPGLGEELVGQAQATILSEEQAAIQHATAIQELQSAVEPLLETARRNASYVINFIVNRALKSTKSGDTPYRNLLDLFVEDFTTCLDSPDWPAAELLLRLLMMMMVKLVEGERSAAPAKNMALELLGVMVAAISRIRDLTRKTAGLLDTSEPLNGFLADMALEVLVRKPQAEQMCAWSGPYRADVEYLQERLKDDPHLTSAISYVAMDWASKICTGYDSFEDDREGRDQEMGRMAFRLRMMIEDQRWLSNEYRFGAISPSQAKMAHYVILARSQLCEAFNAILNLLLGSLSSDQATVRSKGLKSINQVMERDPSILDGDSVVVELILQCSHDSSAQVRDSALGLIGKSIEVRPALEEKMLPTVIQRFIDSGVGVRKRAMKLARSVYPRNHSKQIRSAIANGLLHRVQDPDEGVRELARQMVEEIWIFPFYSGEESAEYKTSLTDHVSLIVQSVKTGNITTVLDKVFQLILSPTSKTAKANFEVCRRLVASMFDLVNNPDSEDPSVPSGRDALQVLMILAKADAKLFTFEQIKLLKPYIASVGTSEDMAVSRAVVVIYCRVLPQLSSVHTQFLTDIRMSLMSATMTVSRNLLDEVMACLWIISTLTEVSTHLARLVNSGLVGITKIKAMIQKGAPMSNDMMRKFERYSLIVGMVGKHCDLDSHASFFKTSFPKWQGGPVSKLMVDVMLPFAKEPQPLIIRKAALDGVGLICQSNPRNYVSANVYTTFQEVFDGREPTLETMIMRSLKEFLTTEERRSELATEAAKAAKTATAGSDNKRELTVMGGTNYDDVASATTQRFLKDLTRIALAGIDDHAFLAVEVLGSINRQGLVHPKETGVTMITLETCPVTRISELAYHEHRALHEKHETVLEREYVKAIQSAFQYQRDIIKDTRGATTEPFVSKLHLLAEVLKISRSKNRQRFLEKLCTQVDFEPAKLSVREKMPSHVEFSRFIVENLAFFEYETVGEVQKTISTMEKIVHSTGAAVAHAIESEIFQVRIDSGAVGEDQGSSTAAAPPSVDPRRLRQLTASSMILTCLWEARSYLRRLYGLSSHRRESKGKGPPKDLAKAPIKVQGVTGDKFWDDSGLIMTALDSQERMLEHCRSFVELLNVDKEFKISEEDDEMDDDAATPSGDEDDPSHERGRKRKATGTPSGRKKRPRSSSQPRKRGRPRKNPVEEDVDAEFEEDVDWF</sequence>
<feature type="compositionally biased region" description="Acidic residues" evidence="2">
    <location>
        <begin position="1772"/>
        <end position="1791"/>
    </location>
</feature>
<dbReference type="InterPro" id="IPR016024">
    <property type="entry name" value="ARM-type_fold"/>
</dbReference>
<dbReference type="Pfam" id="PF12830">
    <property type="entry name" value="Nipped-B_C"/>
    <property type="match status" value="1"/>
</dbReference>
<dbReference type="RefSeq" id="XP_030996726.1">
    <property type="nucleotide sequence ID" value="XM_031139300.1"/>
</dbReference>
<feature type="compositionally biased region" description="Low complexity" evidence="2">
    <location>
        <begin position="15"/>
        <end position="27"/>
    </location>
</feature>
<dbReference type="GO" id="GO:0003682">
    <property type="term" value="F:chromatin binding"/>
    <property type="evidence" value="ECO:0007669"/>
    <property type="project" value="TreeGrafter"/>
</dbReference>
<feature type="region of interest" description="Disordered" evidence="2">
    <location>
        <begin position="1771"/>
        <end position="1844"/>
    </location>
</feature>
<dbReference type="STRING" id="1093900.A0A507AW68"/>
<dbReference type="Pfam" id="PF20168">
    <property type="entry name" value="PDS5"/>
    <property type="match status" value="1"/>
</dbReference>
<feature type="region of interest" description="Disordered" evidence="2">
    <location>
        <begin position="1"/>
        <end position="31"/>
    </location>
</feature>
<comment type="subcellular location">
    <subcellularLocation>
        <location evidence="1">Nucleus</location>
    </subcellularLocation>
</comment>
<dbReference type="GO" id="GO:1990414">
    <property type="term" value="P:replication-born double-strand break repair via sister chromatid exchange"/>
    <property type="evidence" value="ECO:0007669"/>
    <property type="project" value="TreeGrafter"/>
</dbReference>
<dbReference type="OrthoDB" id="418242at2759"/>